<protein>
    <submittedName>
        <fullName evidence="1">Uncharacterized protein</fullName>
    </submittedName>
</protein>
<accession>A0AAD3T272</accession>
<proteinExistence type="predicted"/>
<dbReference type="AlphaFoldDB" id="A0AAD3T272"/>
<reference evidence="1" key="1">
    <citation type="submission" date="2023-05" db="EMBL/GenBank/DDBJ databases">
        <title>Nepenthes gracilis genome sequencing.</title>
        <authorList>
            <person name="Fukushima K."/>
        </authorList>
    </citation>
    <scope>NUCLEOTIDE SEQUENCE</scope>
    <source>
        <strain evidence="1">SING2019-196</strain>
    </source>
</reference>
<keyword evidence="2" id="KW-1185">Reference proteome</keyword>
<name>A0AAD3T272_NEPGR</name>
<comment type="caution">
    <text evidence="1">The sequence shown here is derived from an EMBL/GenBank/DDBJ whole genome shotgun (WGS) entry which is preliminary data.</text>
</comment>
<organism evidence="1 2">
    <name type="scientific">Nepenthes gracilis</name>
    <name type="common">Slender pitcher plant</name>
    <dbReference type="NCBI Taxonomy" id="150966"/>
    <lineage>
        <taxon>Eukaryota</taxon>
        <taxon>Viridiplantae</taxon>
        <taxon>Streptophyta</taxon>
        <taxon>Embryophyta</taxon>
        <taxon>Tracheophyta</taxon>
        <taxon>Spermatophyta</taxon>
        <taxon>Magnoliopsida</taxon>
        <taxon>eudicotyledons</taxon>
        <taxon>Gunneridae</taxon>
        <taxon>Pentapetalae</taxon>
        <taxon>Caryophyllales</taxon>
        <taxon>Nepenthaceae</taxon>
        <taxon>Nepenthes</taxon>
    </lineage>
</organism>
<dbReference type="Proteomes" id="UP001279734">
    <property type="component" value="Unassembled WGS sequence"/>
</dbReference>
<evidence type="ECO:0000313" key="1">
    <source>
        <dbReference type="EMBL" id="GMH21199.1"/>
    </source>
</evidence>
<evidence type="ECO:0000313" key="2">
    <source>
        <dbReference type="Proteomes" id="UP001279734"/>
    </source>
</evidence>
<gene>
    <name evidence="1" type="ORF">Nepgr_023041</name>
</gene>
<dbReference type="EMBL" id="BSYO01000023">
    <property type="protein sequence ID" value="GMH21199.1"/>
    <property type="molecule type" value="Genomic_DNA"/>
</dbReference>
<sequence length="152" mass="16041">MSLKMGSLCLALDQLWCCSVYSSILRTMIAVLIANGFAGSQFVVVCDLCVDILMALSCLGFLKHGFTKVETLVLGLMVYYMHSAFCLRPHVAAGGAGFSLVLKPNSSKSGPPALGLSVQTSPPVLLSAELEPCKVNESLSPSGPPRIPDPLL</sequence>